<evidence type="ECO:0000256" key="1">
    <source>
        <dbReference type="SAM" id="MobiDB-lite"/>
    </source>
</evidence>
<feature type="compositionally biased region" description="Polar residues" evidence="1">
    <location>
        <begin position="248"/>
        <end position="263"/>
    </location>
</feature>
<proteinExistence type="predicted"/>
<evidence type="ECO:0000313" key="2">
    <source>
        <dbReference type="EMBL" id="SVB49939.1"/>
    </source>
</evidence>
<gene>
    <name evidence="2" type="ORF">METZ01_LOCUS202793</name>
</gene>
<feature type="non-terminal residue" evidence="2">
    <location>
        <position position="1"/>
    </location>
</feature>
<organism evidence="2">
    <name type="scientific">marine metagenome</name>
    <dbReference type="NCBI Taxonomy" id="408172"/>
    <lineage>
        <taxon>unclassified sequences</taxon>
        <taxon>metagenomes</taxon>
        <taxon>ecological metagenomes</taxon>
    </lineage>
</organism>
<name>A0A382EHQ0_9ZZZZ</name>
<accession>A0A382EHQ0</accession>
<protein>
    <submittedName>
        <fullName evidence="2">Uncharacterized protein</fullName>
    </submittedName>
</protein>
<sequence length="438" mass="49522">EGTHGIYRRGSVGSRGEEIEWIRPFLFGHWDPAAQSDKKDQLASPDAYPDPLFDLAEMLASILLDICVDPDPIIEDSMGQIGEFDRRFGEEILCEYWENPQSHPPPLPLLFDRSAAEHCYSQIIVTFMSQIEGWIESLNTLDLPSPKRDTGPTKQWFRFAIADRLIYKACMISDHKERYEIGGVDNTTTTVDIAVKMALYFVNNEYSSLFSSTPPSSPPPSDEDEDDEKGPESAEAGPRNVVIWPGNITGNPKINIMQGSSVTVGKEPRQEESTRGSTTPSPPEPGTKVWATLDDGQLKFASINQVKESSEGELEMDITTHVTGSENTPEEGMTLPMAMVSRRIAVQKRDEILRHYHLPGAPRFEQGQTVYIEDLDRVSEFDLPPIEERNPLSFGQITHFYHCPNRNQNKRRIIVEVLMDHTDELRLYPIERLHLPDI</sequence>
<feature type="region of interest" description="Disordered" evidence="1">
    <location>
        <begin position="210"/>
        <end position="288"/>
    </location>
</feature>
<dbReference type="AlphaFoldDB" id="A0A382EHQ0"/>
<dbReference type="EMBL" id="UINC01044452">
    <property type="protein sequence ID" value="SVB49939.1"/>
    <property type="molecule type" value="Genomic_DNA"/>
</dbReference>
<reference evidence="2" key="1">
    <citation type="submission" date="2018-05" db="EMBL/GenBank/DDBJ databases">
        <authorList>
            <person name="Lanie J.A."/>
            <person name="Ng W.-L."/>
            <person name="Kazmierczak K.M."/>
            <person name="Andrzejewski T.M."/>
            <person name="Davidsen T.M."/>
            <person name="Wayne K.J."/>
            <person name="Tettelin H."/>
            <person name="Glass J.I."/>
            <person name="Rusch D."/>
            <person name="Podicherti R."/>
            <person name="Tsui H.-C.T."/>
            <person name="Winkler M.E."/>
        </authorList>
    </citation>
    <scope>NUCLEOTIDE SEQUENCE</scope>
</reference>